<evidence type="ECO:0000313" key="1">
    <source>
        <dbReference type="EMBL" id="ADI11652.1"/>
    </source>
</evidence>
<accession>D7BUA3</accession>
<dbReference type="Proteomes" id="UP000000377">
    <property type="component" value="Chromosome"/>
</dbReference>
<organism evidence="1 2">
    <name type="scientific">Streptomyces bingchenggensis (strain BCW-1)</name>
    <dbReference type="NCBI Taxonomy" id="749414"/>
    <lineage>
        <taxon>Bacteria</taxon>
        <taxon>Bacillati</taxon>
        <taxon>Actinomycetota</taxon>
        <taxon>Actinomycetes</taxon>
        <taxon>Kitasatosporales</taxon>
        <taxon>Streptomycetaceae</taxon>
        <taxon>Streptomyces</taxon>
    </lineage>
</organism>
<proteinExistence type="predicted"/>
<sequence length="50" mass="5396">MPADACGTSALNFSPYLASANRTTHPTEKVPLFVSLRGEHGRHDIQGSEQ</sequence>
<dbReference type="KEGG" id="sbh:SBI_08534"/>
<keyword evidence="2" id="KW-1185">Reference proteome</keyword>
<dbReference type="PATRIC" id="fig|749414.3.peg.8780"/>
<protein>
    <submittedName>
        <fullName evidence="1">Uncharacterized protein</fullName>
    </submittedName>
</protein>
<dbReference type="HOGENOM" id="CLU_3123010_0_0_11"/>
<evidence type="ECO:0000313" key="2">
    <source>
        <dbReference type="Proteomes" id="UP000000377"/>
    </source>
</evidence>
<dbReference type="EMBL" id="CP002047">
    <property type="protein sequence ID" value="ADI11652.1"/>
    <property type="molecule type" value="Genomic_DNA"/>
</dbReference>
<dbReference type="AlphaFoldDB" id="D7BUA3"/>
<reference evidence="1 2" key="1">
    <citation type="journal article" date="2010" name="J. Bacteriol.">
        <title>Genome sequence of the milbemycin-producing bacterium Streptomyces bingchenggensis.</title>
        <authorList>
            <person name="Wang X.J."/>
            <person name="Yan Y.J."/>
            <person name="Zhang B."/>
            <person name="An J."/>
            <person name="Wang J.J."/>
            <person name="Tian J."/>
            <person name="Jiang L."/>
            <person name="Chen Y.H."/>
            <person name="Huang S.X."/>
            <person name="Yin M."/>
            <person name="Zhang J."/>
            <person name="Gao A.L."/>
            <person name="Liu C.X."/>
            <person name="Zhu Z.X."/>
            <person name="Xiang W.S."/>
        </authorList>
    </citation>
    <scope>NUCLEOTIDE SEQUENCE [LARGE SCALE GENOMIC DNA]</scope>
    <source>
        <strain evidence="1 2">BCW-1</strain>
    </source>
</reference>
<name>D7BUA3_STRBB</name>
<gene>
    <name evidence="1" type="ordered locus">SBI_08534</name>
</gene>